<keyword evidence="4" id="KW-1185">Reference proteome</keyword>
<protein>
    <recommendedName>
        <fullName evidence="5">ROK family protein</fullName>
    </recommendedName>
</protein>
<organism evidence="3 4">
    <name type="scientific">Angustibacter aerolatus</name>
    <dbReference type="NCBI Taxonomy" id="1162965"/>
    <lineage>
        <taxon>Bacteria</taxon>
        <taxon>Bacillati</taxon>
        <taxon>Actinomycetota</taxon>
        <taxon>Actinomycetes</taxon>
        <taxon>Kineosporiales</taxon>
        <taxon>Kineosporiaceae</taxon>
    </lineage>
</organism>
<evidence type="ECO:0000256" key="2">
    <source>
        <dbReference type="SAM" id="MobiDB-lite"/>
    </source>
</evidence>
<evidence type="ECO:0000313" key="4">
    <source>
        <dbReference type="Proteomes" id="UP001157017"/>
    </source>
</evidence>
<name>A0ABQ6JAR2_9ACTN</name>
<comment type="caution">
    <text evidence="3">The sequence shown here is derived from an EMBL/GenBank/DDBJ whole genome shotgun (WGS) entry which is preliminary data.</text>
</comment>
<sequence length="164" mass="16370">MLGVAVAVPALVDREAGVVVDAPNLGWHDVDVVAAVTGQDDALGGCPVRVDNDANCAALAEHVRGVARGVGDALYLTGTVGIGAGLLVDGEVRRGRHGFAGEVGHVPFGRSTRECVCGRRGCWEASIGLHAVQAAAGAPVTHGTDPTTAGAALAEPGGTRRPGP</sequence>
<evidence type="ECO:0008006" key="5">
    <source>
        <dbReference type="Google" id="ProtNLM"/>
    </source>
</evidence>
<dbReference type="EMBL" id="BSUZ01000001">
    <property type="protein sequence ID" value="GMA85272.1"/>
    <property type="molecule type" value="Genomic_DNA"/>
</dbReference>
<proteinExistence type="inferred from homology"/>
<dbReference type="Gene3D" id="3.30.420.40">
    <property type="match status" value="2"/>
</dbReference>
<dbReference type="PANTHER" id="PTHR18964:SF149">
    <property type="entry name" value="BIFUNCTIONAL UDP-N-ACETYLGLUCOSAMINE 2-EPIMERASE_N-ACETYLMANNOSAMINE KINASE"/>
    <property type="match status" value="1"/>
</dbReference>
<evidence type="ECO:0000256" key="1">
    <source>
        <dbReference type="ARBA" id="ARBA00006479"/>
    </source>
</evidence>
<reference evidence="4" key="1">
    <citation type="journal article" date="2019" name="Int. J. Syst. Evol. Microbiol.">
        <title>The Global Catalogue of Microorganisms (GCM) 10K type strain sequencing project: providing services to taxonomists for standard genome sequencing and annotation.</title>
        <authorList>
            <consortium name="The Broad Institute Genomics Platform"/>
            <consortium name="The Broad Institute Genome Sequencing Center for Infectious Disease"/>
            <person name="Wu L."/>
            <person name="Ma J."/>
        </authorList>
    </citation>
    <scope>NUCLEOTIDE SEQUENCE [LARGE SCALE GENOMIC DNA]</scope>
    <source>
        <strain evidence="4">NBRC 108730</strain>
    </source>
</reference>
<accession>A0ABQ6JAR2</accession>
<gene>
    <name evidence="3" type="ORF">GCM10025868_05220</name>
</gene>
<dbReference type="InterPro" id="IPR000600">
    <property type="entry name" value="ROK"/>
</dbReference>
<dbReference type="PANTHER" id="PTHR18964">
    <property type="entry name" value="ROK (REPRESSOR, ORF, KINASE) FAMILY"/>
    <property type="match status" value="1"/>
</dbReference>
<dbReference type="InterPro" id="IPR043129">
    <property type="entry name" value="ATPase_NBD"/>
</dbReference>
<feature type="region of interest" description="Disordered" evidence="2">
    <location>
        <begin position="139"/>
        <end position="164"/>
    </location>
</feature>
<comment type="similarity">
    <text evidence="1">Belongs to the ROK (NagC/XylR) family.</text>
</comment>
<dbReference type="Pfam" id="PF00480">
    <property type="entry name" value="ROK"/>
    <property type="match status" value="1"/>
</dbReference>
<evidence type="ECO:0000313" key="3">
    <source>
        <dbReference type="EMBL" id="GMA85272.1"/>
    </source>
</evidence>
<dbReference type="Proteomes" id="UP001157017">
    <property type="component" value="Unassembled WGS sequence"/>
</dbReference>
<dbReference type="SUPFAM" id="SSF53067">
    <property type="entry name" value="Actin-like ATPase domain"/>
    <property type="match status" value="1"/>
</dbReference>